<keyword evidence="1" id="KW-1185">Reference proteome</keyword>
<proteinExistence type="predicted"/>
<dbReference type="AlphaFoldDB" id="A0A0N5BPA1"/>
<evidence type="ECO:0000313" key="2">
    <source>
        <dbReference type="WBParaSite" id="SPAL_0000772750.1"/>
    </source>
</evidence>
<dbReference type="WBParaSite" id="SPAL_0000772750.1">
    <property type="protein sequence ID" value="SPAL_0000772750.1"/>
    <property type="gene ID" value="SPAL_0000772750"/>
</dbReference>
<dbReference type="Proteomes" id="UP000046392">
    <property type="component" value="Unplaced"/>
</dbReference>
<reference evidence="2" key="1">
    <citation type="submission" date="2017-02" db="UniProtKB">
        <authorList>
            <consortium name="WormBaseParasite"/>
        </authorList>
    </citation>
    <scope>IDENTIFICATION</scope>
</reference>
<sequence length="138" mass="16487">MICKVGDIKEELSDKRRSSRKKSSYVKYFTSHNCDDKVYREEKDDHEASCELLNISKRNKPRIYRSPKTKQQDKENGYMYECSVKIRIDQTYIDDLREEKSKRVIFDSKDKRNLTRDDEGLLLLEVTKSVSYKQTDEN</sequence>
<name>A0A0N5BPA1_STREA</name>
<evidence type="ECO:0000313" key="1">
    <source>
        <dbReference type="Proteomes" id="UP000046392"/>
    </source>
</evidence>
<accession>A0A0N5BPA1</accession>
<organism evidence="1 2">
    <name type="scientific">Strongyloides papillosus</name>
    <name type="common">Intestinal threadworm</name>
    <dbReference type="NCBI Taxonomy" id="174720"/>
    <lineage>
        <taxon>Eukaryota</taxon>
        <taxon>Metazoa</taxon>
        <taxon>Ecdysozoa</taxon>
        <taxon>Nematoda</taxon>
        <taxon>Chromadorea</taxon>
        <taxon>Rhabditida</taxon>
        <taxon>Tylenchina</taxon>
        <taxon>Panagrolaimomorpha</taxon>
        <taxon>Strongyloidoidea</taxon>
        <taxon>Strongyloididae</taxon>
        <taxon>Strongyloides</taxon>
    </lineage>
</organism>
<protein>
    <submittedName>
        <fullName evidence="2">Uncharacterized protein</fullName>
    </submittedName>
</protein>